<dbReference type="PRINTS" id="PR00127">
    <property type="entry name" value="CLPPROTEASEP"/>
</dbReference>
<keyword evidence="2" id="KW-0963">Cytoplasm</keyword>
<evidence type="ECO:0000313" key="7">
    <source>
        <dbReference type="EMBL" id="MBE6091944.1"/>
    </source>
</evidence>
<evidence type="ECO:0000256" key="6">
    <source>
        <dbReference type="RuleBase" id="RU003567"/>
    </source>
</evidence>
<evidence type="ECO:0000256" key="2">
    <source>
        <dbReference type="ARBA" id="ARBA00022490"/>
    </source>
</evidence>
<organism evidence="7 8">
    <name type="scientific">Selenomonas ruminantium</name>
    <dbReference type="NCBI Taxonomy" id="971"/>
    <lineage>
        <taxon>Bacteria</taxon>
        <taxon>Bacillati</taxon>
        <taxon>Bacillota</taxon>
        <taxon>Negativicutes</taxon>
        <taxon>Selenomonadales</taxon>
        <taxon>Selenomonadaceae</taxon>
        <taxon>Selenomonas</taxon>
    </lineage>
</organism>
<evidence type="ECO:0000256" key="1">
    <source>
        <dbReference type="ARBA" id="ARBA00007039"/>
    </source>
</evidence>
<dbReference type="InterPro" id="IPR001907">
    <property type="entry name" value="ClpP"/>
</dbReference>
<dbReference type="GO" id="GO:0004252">
    <property type="term" value="F:serine-type endopeptidase activity"/>
    <property type="evidence" value="ECO:0007669"/>
    <property type="project" value="InterPro"/>
</dbReference>
<dbReference type="NCBIfam" id="NF045542">
    <property type="entry name" value="Clp_rel_HeadMat"/>
    <property type="match status" value="1"/>
</dbReference>
<dbReference type="PANTHER" id="PTHR10381">
    <property type="entry name" value="ATP-DEPENDENT CLP PROTEASE PROTEOLYTIC SUBUNIT"/>
    <property type="match status" value="1"/>
</dbReference>
<evidence type="ECO:0000313" key="8">
    <source>
        <dbReference type="Proteomes" id="UP000761380"/>
    </source>
</evidence>
<evidence type="ECO:0000256" key="5">
    <source>
        <dbReference type="ARBA" id="ARBA00022825"/>
    </source>
</evidence>
<dbReference type="AlphaFoldDB" id="A0A927ZWU4"/>
<keyword evidence="4" id="KW-0378">Hydrolase</keyword>
<dbReference type="Gene3D" id="3.90.226.10">
    <property type="entry name" value="2-enoyl-CoA Hydratase, Chain A, domain 1"/>
    <property type="match status" value="1"/>
</dbReference>
<dbReference type="InterPro" id="IPR023562">
    <property type="entry name" value="ClpP/TepA"/>
</dbReference>
<dbReference type="GO" id="GO:0009368">
    <property type="term" value="C:endopeptidase Clp complex"/>
    <property type="evidence" value="ECO:0007669"/>
    <property type="project" value="TreeGrafter"/>
</dbReference>
<dbReference type="EMBL" id="SVBY01000008">
    <property type="protein sequence ID" value="MBE6091944.1"/>
    <property type="molecule type" value="Genomic_DNA"/>
</dbReference>
<accession>A0A927ZWU4</accession>
<evidence type="ECO:0000256" key="4">
    <source>
        <dbReference type="ARBA" id="ARBA00022801"/>
    </source>
</evidence>
<comment type="similarity">
    <text evidence="1 6">Belongs to the peptidase S14 family.</text>
</comment>
<dbReference type="GO" id="GO:0006515">
    <property type="term" value="P:protein quality control for misfolded or incompletely synthesized proteins"/>
    <property type="evidence" value="ECO:0007669"/>
    <property type="project" value="TreeGrafter"/>
</dbReference>
<sequence length="252" mass="27367">MLKIKNSADSAEMYISGAIVDDETGGYFEAWGDDGTGYEWPKAVKEQLDAIDDNAPLTVYINSDGGSVPAGVAIANMIARHKGRTTAVVDGWACSIATLIFFAADERKIPSNAYLMIHKPSTYAAGDANDFQKVVDALDVLQEGLETTYRNAAREGVTDEQIHQMVEDTTWLTGADAAELFNIELLEATQTAACASGLVKFKNMPKGINFADRKPVTPKQEPTLEPQDADNYKVRAAIQLAIMEGEILNEEI</sequence>
<name>A0A927ZWU4_SELRU</name>
<proteinExistence type="inferred from homology"/>
<gene>
    <name evidence="7" type="ORF">E7201_02015</name>
</gene>
<reference evidence="7" key="1">
    <citation type="submission" date="2019-04" db="EMBL/GenBank/DDBJ databases">
        <title>Evolution of Biomass-Degrading Anaerobic Consortia Revealed by Metagenomics.</title>
        <authorList>
            <person name="Peng X."/>
        </authorList>
    </citation>
    <scope>NUCLEOTIDE SEQUENCE</scope>
    <source>
        <strain evidence="7">SIG240</strain>
    </source>
</reference>
<dbReference type="SUPFAM" id="SSF52096">
    <property type="entry name" value="ClpP/crotonase"/>
    <property type="match status" value="1"/>
</dbReference>
<dbReference type="CDD" id="cd07016">
    <property type="entry name" value="S14_ClpP_1"/>
    <property type="match status" value="1"/>
</dbReference>
<dbReference type="GO" id="GO:0004176">
    <property type="term" value="F:ATP-dependent peptidase activity"/>
    <property type="evidence" value="ECO:0007669"/>
    <property type="project" value="InterPro"/>
</dbReference>
<keyword evidence="5" id="KW-0720">Serine protease</keyword>
<dbReference type="PANTHER" id="PTHR10381:SF70">
    <property type="entry name" value="ATP-DEPENDENT CLP PROTEASE PROTEOLYTIC SUBUNIT"/>
    <property type="match status" value="1"/>
</dbReference>
<comment type="caution">
    <text evidence="7">The sequence shown here is derived from an EMBL/GenBank/DDBJ whole genome shotgun (WGS) entry which is preliminary data.</text>
</comment>
<dbReference type="Proteomes" id="UP000761380">
    <property type="component" value="Unassembled WGS sequence"/>
</dbReference>
<dbReference type="InterPro" id="IPR029045">
    <property type="entry name" value="ClpP/crotonase-like_dom_sf"/>
</dbReference>
<keyword evidence="3 7" id="KW-0645">Protease</keyword>
<dbReference type="Pfam" id="PF00574">
    <property type="entry name" value="CLP_protease"/>
    <property type="match status" value="1"/>
</dbReference>
<dbReference type="GO" id="GO:0051117">
    <property type="term" value="F:ATPase binding"/>
    <property type="evidence" value="ECO:0007669"/>
    <property type="project" value="TreeGrafter"/>
</dbReference>
<protein>
    <recommendedName>
        <fullName evidence="6">ATP-dependent Clp protease proteolytic subunit</fullName>
    </recommendedName>
</protein>
<evidence type="ECO:0000256" key="3">
    <source>
        <dbReference type="ARBA" id="ARBA00022670"/>
    </source>
</evidence>